<protein>
    <submittedName>
        <fullName evidence="1">Uncharacterized protein</fullName>
    </submittedName>
</protein>
<evidence type="ECO:0000313" key="1">
    <source>
        <dbReference type="EMBL" id="SFK98800.1"/>
    </source>
</evidence>
<dbReference type="EMBL" id="FOSK01000013">
    <property type="protein sequence ID" value="SFK98800.1"/>
    <property type="molecule type" value="Genomic_DNA"/>
</dbReference>
<gene>
    <name evidence="1" type="ORF">SAMN04488518_11381</name>
</gene>
<accession>A0A1I4E1A8</accession>
<sequence>MLRVMTDAKQVLQSLGREAVKSALGVKQSAIYAAEGKGVFPAAWFDALDSMGASQGFSVPRTLFNWKHASEDGEERRDDTPL</sequence>
<reference evidence="1 2" key="1">
    <citation type="submission" date="2016-10" db="EMBL/GenBank/DDBJ databases">
        <authorList>
            <person name="Varghese N."/>
            <person name="Submissions S."/>
        </authorList>
    </citation>
    <scope>NUCLEOTIDE SEQUENCE [LARGE SCALE GENOMIC DNA]</scope>
    <source>
        <strain evidence="1 2">DSM 16392</strain>
    </source>
</reference>
<organism evidence="1 2">
    <name type="scientific">Pseudovibrio ascidiaceicola</name>
    <dbReference type="NCBI Taxonomy" id="285279"/>
    <lineage>
        <taxon>Bacteria</taxon>
        <taxon>Pseudomonadati</taxon>
        <taxon>Pseudomonadota</taxon>
        <taxon>Alphaproteobacteria</taxon>
        <taxon>Hyphomicrobiales</taxon>
        <taxon>Stappiaceae</taxon>
        <taxon>Pseudovibrio</taxon>
    </lineage>
</organism>
<evidence type="ECO:0000313" key="2">
    <source>
        <dbReference type="Proteomes" id="UP000199598"/>
    </source>
</evidence>
<dbReference type="Proteomes" id="UP000199598">
    <property type="component" value="Unassembled WGS sequence"/>
</dbReference>
<name>A0A1I4E1A8_9HYPH</name>
<keyword evidence="2" id="KW-1185">Reference proteome</keyword>
<proteinExistence type="predicted"/>
<comment type="caution">
    <text evidence="1">The sequence shown here is derived from an EMBL/GenBank/DDBJ whole genome shotgun (WGS) entry which is preliminary data.</text>
</comment>